<dbReference type="EC" id="6.3.5.7" evidence="7"/>
<comment type="subunit">
    <text evidence="7">Heterotrimer of A, B and C subunits.</text>
</comment>
<proteinExistence type="inferred from homology"/>
<dbReference type="GO" id="GO:0005524">
    <property type="term" value="F:ATP binding"/>
    <property type="evidence" value="ECO:0007669"/>
    <property type="project" value="UniProtKB-KW"/>
</dbReference>
<dbReference type="Gene3D" id="3.90.1300.10">
    <property type="entry name" value="Amidase signature (AS) domain"/>
    <property type="match status" value="1"/>
</dbReference>
<dbReference type="GO" id="GO:0016740">
    <property type="term" value="F:transferase activity"/>
    <property type="evidence" value="ECO:0007669"/>
    <property type="project" value="UniProtKB-KW"/>
</dbReference>
<dbReference type="Proteomes" id="UP000033930">
    <property type="component" value="Unassembled WGS sequence"/>
</dbReference>
<dbReference type="InterPro" id="IPR036928">
    <property type="entry name" value="AS_sf"/>
</dbReference>
<dbReference type="SUPFAM" id="SSF75304">
    <property type="entry name" value="Amidase signature (AS) enzymes"/>
    <property type="match status" value="1"/>
</dbReference>
<dbReference type="GO" id="GO:0050567">
    <property type="term" value="F:glutaminyl-tRNA synthase (glutamine-hydrolyzing) activity"/>
    <property type="evidence" value="ECO:0007669"/>
    <property type="project" value="UniProtKB-UniRule"/>
</dbReference>
<comment type="similarity">
    <text evidence="1 7">Belongs to the amidase family. GatA subfamily.</text>
</comment>
<dbReference type="NCBIfam" id="TIGR00132">
    <property type="entry name" value="gatA"/>
    <property type="match status" value="1"/>
</dbReference>
<gene>
    <name evidence="7" type="primary">gatA</name>
    <name evidence="9" type="ORF">UU50_C0006G0028</name>
</gene>
<evidence type="ECO:0000256" key="2">
    <source>
        <dbReference type="ARBA" id="ARBA00022598"/>
    </source>
</evidence>
<evidence type="ECO:0000256" key="4">
    <source>
        <dbReference type="ARBA" id="ARBA00022840"/>
    </source>
</evidence>
<evidence type="ECO:0000313" key="9">
    <source>
        <dbReference type="EMBL" id="KKR99425.1"/>
    </source>
</evidence>
<comment type="function">
    <text evidence="7">Allows the formation of correctly charged Gln-tRNA(Gln) through the transamidation of misacylated Glu-tRNA(Gln) in organisms which lack glutaminyl-tRNA synthetase. The reaction takes place in the presence of glutamine and ATP through an activated gamma-phospho-Glu-tRNA(Gln).</text>
</comment>
<evidence type="ECO:0000313" key="10">
    <source>
        <dbReference type="Proteomes" id="UP000033930"/>
    </source>
</evidence>
<evidence type="ECO:0000256" key="6">
    <source>
        <dbReference type="ARBA" id="ARBA00047407"/>
    </source>
</evidence>
<dbReference type="InterPro" id="IPR023631">
    <property type="entry name" value="Amidase_dom"/>
</dbReference>
<keyword evidence="2 7" id="KW-0436">Ligase</keyword>
<evidence type="ECO:0000256" key="5">
    <source>
        <dbReference type="ARBA" id="ARBA00022917"/>
    </source>
</evidence>
<dbReference type="InterPro" id="IPR000120">
    <property type="entry name" value="Amidase"/>
</dbReference>
<dbReference type="Pfam" id="PF01425">
    <property type="entry name" value="Amidase"/>
    <property type="match status" value="1"/>
</dbReference>
<keyword evidence="9" id="KW-0808">Transferase</keyword>
<feature type="active site" description="Acyl-ester intermediate" evidence="7">
    <location>
        <position position="188"/>
    </location>
</feature>
<keyword evidence="4 7" id="KW-0067">ATP-binding</keyword>
<dbReference type="InterPro" id="IPR004412">
    <property type="entry name" value="GatA"/>
</dbReference>
<dbReference type="PATRIC" id="fig|1618983.3.peg.331"/>
<dbReference type="GO" id="GO:0030956">
    <property type="term" value="C:glutamyl-tRNA(Gln) amidotransferase complex"/>
    <property type="evidence" value="ECO:0007669"/>
    <property type="project" value="InterPro"/>
</dbReference>
<dbReference type="EMBL" id="LCAW01000006">
    <property type="protein sequence ID" value="KKR99425.1"/>
    <property type="molecule type" value="Genomic_DNA"/>
</dbReference>
<evidence type="ECO:0000256" key="7">
    <source>
        <dbReference type="HAMAP-Rule" id="MF_00120"/>
    </source>
</evidence>
<evidence type="ECO:0000256" key="1">
    <source>
        <dbReference type="ARBA" id="ARBA00008069"/>
    </source>
</evidence>
<dbReference type="PROSITE" id="PS00571">
    <property type="entry name" value="AMIDASES"/>
    <property type="match status" value="1"/>
</dbReference>
<dbReference type="InterPro" id="IPR020556">
    <property type="entry name" value="Amidase_CS"/>
</dbReference>
<dbReference type="PANTHER" id="PTHR11895:SF151">
    <property type="entry name" value="GLUTAMYL-TRNA(GLN) AMIDOTRANSFERASE SUBUNIT A"/>
    <property type="match status" value="1"/>
</dbReference>
<keyword evidence="3 7" id="KW-0547">Nucleotide-binding</keyword>
<accession>A0A0G0XR85</accession>
<organism evidence="9 10">
    <name type="scientific">Candidatus Uhrbacteria bacterium GW2011_GWC1_41_20</name>
    <dbReference type="NCBI Taxonomy" id="1618983"/>
    <lineage>
        <taxon>Bacteria</taxon>
        <taxon>Candidatus Uhriibacteriota</taxon>
    </lineage>
</organism>
<dbReference type="GO" id="GO:0006412">
    <property type="term" value="P:translation"/>
    <property type="evidence" value="ECO:0007669"/>
    <property type="project" value="UniProtKB-UniRule"/>
</dbReference>
<evidence type="ECO:0000256" key="3">
    <source>
        <dbReference type="ARBA" id="ARBA00022741"/>
    </source>
</evidence>
<comment type="catalytic activity">
    <reaction evidence="6 7">
        <text>L-glutamyl-tRNA(Gln) + L-glutamine + ATP + H2O = L-glutaminyl-tRNA(Gln) + L-glutamate + ADP + phosphate + H(+)</text>
        <dbReference type="Rhea" id="RHEA:17521"/>
        <dbReference type="Rhea" id="RHEA-COMP:9681"/>
        <dbReference type="Rhea" id="RHEA-COMP:9684"/>
        <dbReference type="ChEBI" id="CHEBI:15377"/>
        <dbReference type="ChEBI" id="CHEBI:15378"/>
        <dbReference type="ChEBI" id="CHEBI:29985"/>
        <dbReference type="ChEBI" id="CHEBI:30616"/>
        <dbReference type="ChEBI" id="CHEBI:43474"/>
        <dbReference type="ChEBI" id="CHEBI:58359"/>
        <dbReference type="ChEBI" id="CHEBI:78520"/>
        <dbReference type="ChEBI" id="CHEBI:78521"/>
        <dbReference type="ChEBI" id="CHEBI:456216"/>
        <dbReference type="EC" id="6.3.5.7"/>
    </reaction>
</comment>
<protein>
    <recommendedName>
        <fullName evidence="7">Glutamyl-tRNA(Gln) amidotransferase subunit A</fullName>
        <shortName evidence="7">Glu-ADT subunit A</shortName>
        <ecNumber evidence="7">6.3.5.7</ecNumber>
    </recommendedName>
</protein>
<dbReference type="PANTHER" id="PTHR11895">
    <property type="entry name" value="TRANSAMIDASE"/>
    <property type="match status" value="1"/>
</dbReference>
<feature type="domain" description="Amidase" evidence="8">
    <location>
        <begin position="34"/>
        <end position="475"/>
    </location>
</feature>
<sequence length="489" mass="52997">MRLRCQQFLNNFMQYKTAIGIRRAIEAKEITAIEVLEHYLEVIKNKDNEIGAFLEVFENEAREQANKIDNMVATGQSLPRMAGVPIAIKDNMLYQGKVASAGSKMLEKYVATYDSTVVDRLKKAGAVIIGRTNMDEFAMGSSTETSFWQKTKNPVDVTKTPGGSSGGSAAAVAAGMVPVSLGSDTGGSIRQPAALCGVVGMKPSYGRVSRYGLIALGSSLDQIGPFATTPQDAALVLEVIEGLDVHDATSVELTETTASELIEENFNGMKFGVPKEYFVDEMDSEVKKVIEEAINQIKENGGTIKEVSLPLTEYALSAYYIIQPAEASSNLGRFDGMRYGTRALSDNLKESYLMARGEGFGNEVKRRIMMGAYVLSAGYYDAYYKKALQIRQMIANDFKRVFEEVDVIISPTSPCVAWGLGDKFDDPIAMYLADIFTVSANIAGIPGISVPCGTVHGLPVGLQFLAGAFKDGKILRVAAAFEQLKVNNS</sequence>
<name>A0A0G0XR85_9BACT</name>
<comment type="caution">
    <text evidence="9">The sequence shown here is derived from an EMBL/GenBank/DDBJ whole genome shotgun (WGS) entry which is preliminary data.</text>
</comment>
<feature type="active site" description="Charge relay system" evidence="7">
    <location>
        <position position="89"/>
    </location>
</feature>
<keyword evidence="5 7" id="KW-0648">Protein biosynthesis</keyword>
<feature type="active site" description="Charge relay system" evidence="7">
    <location>
        <position position="164"/>
    </location>
</feature>
<dbReference type="HAMAP" id="MF_00120">
    <property type="entry name" value="GatA"/>
    <property type="match status" value="1"/>
</dbReference>
<dbReference type="AlphaFoldDB" id="A0A0G0XR85"/>
<evidence type="ECO:0000259" key="8">
    <source>
        <dbReference type="Pfam" id="PF01425"/>
    </source>
</evidence>
<reference evidence="9 10" key="1">
    <citation type="journal article" date="2015" name="Nature">
        <title>rRNA introns, odd ribosomes, and small enigmatic genomes across a large radiation of phyla.</title>
        <authorList>
            <person name="Brown C.T."/>
            <person name="Hug L.A."/>
            <person name="Thomas B.C."/>
            <person name="Sharon I."/>
            <person name="Castelle C.J."/>
            <person name="Singh A."/>
            <person name="Wilkins M.J."/>
            <person name="Williams K.H."/>
            <person name="Banfield J.F."/>
        </authorList>
    </citation>
    <scope>NUCLEOTIDE SEQUENCE [LARGE SCALE GENOMIC DNA]</scope>
</reference>